<evidence type="ECO:0000313" key="3">
    <source>
        <dbReference type="Proteomes" id="UP000744555"/>
    </source>
</evidence>
<proteinExistence type="predicted"/>
<organism evidence="2 3">
    <name type="scientific">Aquipseudomonas alcaligenes</name>
    <name type="common">Pseudomonas alcaligenes</name>
    <dbReference type="NCBI Taxonomy" id="43263"/>
    <lineage>
        <taxon>Bacteria</taxon>
        <taxon>Pseudomonadati</taxon>
        <taxon>Pseudomonadota</taxon>
        <taxon>Gammaproteobacteria</taxon>
        <taxon>Pseudomonadales</taxon>
        <taxon>Pseudomonadaceae</taxon>
        <taxon>Aquipseudomonas</taxon>
    </lineage>
</organism>
<dbReference type="PANTHER" id="PTHR34846:SF5">
    <property type="entry name" value="CARBOXYMUCONOLACTONE DECARBOXYLASE-LIKE DOMAIN-CONTAINING PROTEIN"/>
    <property type="match status" value="1"/>
</dbReference>
<protein>
    <submittedName>
        <fullName evidence="2">Carboxymuconolactone decarboxylase</fullName>
    </submittedName>
</protein>
<name>A0ABR7RZR6_AQUAC</name>
<dbReference type="Gene3D" id="1.20.1290.10">
    <property type="entry name" value="AhpD-like"/>
    <property type="match status" value="1"/>
</dbReference>
<accession>A0ABR7RZR6</accession>
<dbReference type="RefSeq" id="WP_187805883.1">
    <property type="nucleotide sequence ID" value="NZ_LZEU01000001.1"/>
</dbReference>
<dbReference type="Proteomes" id="UP000744555">
    <property type="component" value="Unassembled WGS sequence"/>
</dbReference>
<dbReference type="InterPro" id="IPR003779">
    <property type="entry name" value="CMD-like"/>
</dbReference>
<evidence type="ECO:0000313" key="2">
    <source>
        <dbReference type="EMBL" id="MBC9250812.1"/>
    </source>
</evidence>
<reference evidence="2 3" key="1">
    <citation type="submission" date="2016-06" db="EMBL/GenBank/DDBJ databases">
        <authorList>
            <person name="Ramos C."/>
            <person name="Pintado A."/>
            <person name="Crespo-Gomez J.I."/>
        </authorList>
    </citation>
    <scope>NUCLEOTIDE SEQUENCE [LARGE SCALE GENOMIC DNA]</scope>
    <source>
        <strain evidence="2 3">AVO110</strain>
    </source>
</reference>
<keyword evidence="3" id="KW-1185">Reference proteome</keyword>
<dbReference type="EMBL" id="LZEU01000001">
    <property type="protein sequence ID" value="MBC9250812.1"/>
    <property type="molecule type" value="Genomic_DNA"/>
</dbReference>
<dbReference type="SUPFAM" id="SSF69118">
    <property type="entry name" value="AhpD-like"/>
    <property type="match status" value="1"/>
</dbReference>
<evidence type="ECO:0000259" key="1">
    <source>
        <dbReference type="Pfam" id="PF02627"/>
    </source>
</evidence>
<dbReference type="PANTHER" id="PTHR34846">
    <property type="entry name" value="4-CARBOXYMUCONOLACTONE DECARBOXYLASE FAMILY PROTEIN (AFU_ORTHOLOGUE AFUA_6G11590)"/>
    <property type="match status" value="1"/>
</dbReference>
<dbReference type="InterPro" id="IPR029032">
    <property type="entry name" value="AhpD-like"/>
</dbReference>
<comment type="caution">
    <text evidence="2">The sequence shown here is derived from an EMBL/GenBank/DDBJ whole genome shotgun (WGS) entry which is preliminary data.</text>
</comment>
<feature type="domain" description="Carboxymuconolactone decarboxylase-like" evidence="1">
    <location>
        <begin position="49"/>
        <end position="121"/>
    </location>
</feature>
<gene>
    <name evidence="2" type="ORF">A9179_11040</name>
</gene>
<sequence>MNQPRVQPLNPPYAPAIQAAFDHVMPPGMPPLKLFRSMARNPRVLQRMFAGGLLDPGSIELRERELLILRATALCGAEYEWGVHVVGFAGKAGFSSEQIADTSSERIDPALWGEAEQALLELADSLHASATVDDALWQRLGVHFSDEQLIECLLLVGFYHAVSFVVNGLQVEREEYAPRFPAR</sequence>
<dbReference type="Pfam" id="PF02627">
    <property type="entry name" value="CMD"/>
    <property type="match status" value="1"/>
</dbReference>